<dbReference type="GO" id="GO:0005737">
    <property type="term" value="C:cytoplasm"/>
    <property type="evidence" value="ECO:0007669"/>
    <property type="project" value="UniProtKB-SubCell"/>
</dbReference>
<evidence type="ECO:0000313" key="8">
    <source>
        <dbReference type="EMBL" id="EME99821.1"/>
    </source>
</evidence>
<comment type="cofactor">
    <cofactor evidence="5">
        <name>FAD</name>
        <dbReference type="ChEBI" id="CHEBI:57692"/>
    </cofactor>
</comment>
<comment type="domain">
    <text evidence="5">Consists of an N-terminal FAD-binding domain with a Rossman fold and a C-terminal substrate-binding domain.</text>
</comment>
<dbReference type="PRINTS" id="PR00420">
    <property type="entry name" value="RNGMNOXGNASE"/>
</dbReference>
<comment type="caution">
    <text evidence="8">The sequence shown here is derived from an EMBL/GenBank/DDBJ whole genome shotgun (WGS) entry which is preliminary data.</text>
</comment>
<feature type="region of interest" description="Disordered" evidence="6">
    <location>
        <begin position="1"/>
        <end position="27"/>
    </location>
</feature>
<reference evidence="8 9" key="1">
    <citation type="journal article" date="2013" name="Genome Announc.">
        <title>Whole-Genome Shotgun Assembly and Analysis of the Genome of Streptomyces mobaraensis DSM 40847, a Strain for Industrial Production of Microbial Transglutaminase.</title>
        <authorList>
            <person name="Yang H."/>
            <person name="He T."/>
            <person name="Wu W."/>
            <person name="Zhu W."/>
            <person name="Lu B."/>
            <person name="Sun W."/>
        </authorList>
    </citation>
    <scope>NUCLEOTIDE SEQUENCE [LARGE SCALE GENOMIC DNA]</scope>
    <source>
        <strain evidence="8 9">DSM 40847</strain>
    </source>
</reference>
<comment type="similarity">
    <text evidence="5">Belongs to the aromatic-ring hydroxylase family. TetX subfamily.</text>
</comment>
<dbReference type="eggNOG" id="COG0654">
    <property type="taxonomic scope" value="Bacteria"/>
</dbReference>
<evidence type="ECO:0000256" key="3">
    <source>
        <dbReference type="ARBA" id="ARBA00023002"/>
    </source>
</evidence>
<name>M3C7A9_STRM1</name>
<dbReference type="AlphaFoldDB" id="M3C7A9"/>
<dbReference type="InterPro" id="IPR043683">
    <property type="entry name" value="TetX_monooxygenase"/>
</dbReference>
<dbReference type="InterPro" id="IPR036188">
    <property type="entry name" value="FAD/NAD-bd_sf"/>
</dbReference>
<dbReference type="InterPro" id="IPR002938">
    <property type="entry name" value="FAD-bd"/>
</dbReference>
<evidence type="ECO:0000313" key="9">
    <source>
        <dbReference type="Proteomes" id="UP000011740"/>
    </source>
</evidence>
<dbReference type="GO" id="GO:0004497">
    <property type="term" value="F:monooxygenase activity"/>
    <property type="evidence" value="ECO:0007669"/>
    <property type="project" value="UniProtKB-UniRule"/>
</dbReference>
<feature type="domain" description="FAD-binding" evidence="7">
    <location>
        <begin position="47"/>
        <end position="382"/>
    </location>
</feature>
<dbReference type="PANTHER" id="PTHR46972:SF1">
    <property type="entry name" value="FAD DEPENDENT OXIDOREDUCTASE DOMAIN-CONTAINING PROTEIN"/>
    <property type="match status" value="1"/>
</dbReference>
<comment type="subcellular location">
    <subcellularLocation>
        <location evidence="5">Cytoplasm</location>
    </subcellularLocation>
</comment>
<protein>
    <recommendedName>
        <fullName evidence="5">Flavin-dependent monooxygenase</fullName>
    </recommendedName>
    <alternativeName>
        <fullName evidence="5">TetX monooxygenase</fullName>
        <shortName evidence="5">TetX</shortName>
        <ecNumber evidence="5">1.14.13.-</ecNumber>
    </alternativeName>
</protein>
<evidence type="ECO:0000256" key="6">
    <source>
        <dbReference type="SAM" id="MobiDB-lite"/>
    </source>
</evidence>
<proteinExistence type="inferred from homology"/>
<sequence>MERSEPVVIGAGHQHHSVPAHRGGAPGVMRRGVRPAGHDQEGIPMATEVTIIGAGLGGLALARVLHVHGIPSAVYEAESSPAARSQGGMLDIHDYNGQIALEAAGLTDEFRGLVLEGRQAMRVLAPDGTVLFDKVDDGTGGRPEVQRGELRRMLLDSLPAGTVRWGHKVTGARTLGDGRHEVTFADGRTVVTSLLVGADGAWSRIRPLLSAAEPEYSGRSVVETYLYDADTRHAAVAKTVGGGSMMAAKPGREIFAHREKGDTLHAYVGVVEPLEWFAGIDFTDAAAATERIAREFDGWAPELTALITDSDVAPVLRPLYALRAEHRWERVPGVTLLGDAAHLAVPNGEGANLAMLDGAELGQALAAHPGDVEAALTAYERAMFPRSAEAAAIGGGEDGEDPIQGLIAAVAQDGRPE</sequence>
<keyword evidence="5" id="KW-0547">Nucleotide-binding</keyword>
<dbReference type="Gene3D" id="3.50.50.60">
    <property type="entry name" value="FAD/NAD(P)-binding domain"/>
    <property type="match status" value="1"/>
</dbReference>
<keyword evidence="2 5" id="KW-0274">FAD</keyword>
<organism evidence="8 9">
    <name type="scientific">Streptomyces mobaraensis (strain ATCC 29032 / DSM 40847 / JCM 4168 / NBRC 13819 / NCIMB 11159 / IPCR 16-22)</name>
    <dbReference type="NCBI Taxonomy" id="1223523"/>
    <lineage>
        <taxon>Bacteria</taxon>
        <taxon>Bacillati</taxon>
        <taxon>Actinomycetota</taxon>
        <taxon>Actinomycetes</taxon>
        <taxon>Kitasatosporales</taxon>
        <taxon>Streptomycetaceae</taxon>
        <taxon>Streptomyces</taxon>
    </lineage>
</organism>
<dbReference type="PANTHER" id="PTHR46972">
    <property type="entry name" value="MONOOXYGENASE ASQM-RELATED"/>
    <property type="match status" value="1"/>
</dbReference>
<evidence type="ECO:0000256" key="4">
    <source>
        <dbReference type="ARBA" id="ARBA00023033"/>
    </source>
</evidence>
<dbReference type="SUPFAM" id="SSF51905">
    <property type="entry name" value="FAD/NAD(P)-binding domain"/>
    <property type="match status" value="1"/>
</dbReference>
<keyword evidence="3 5" id="KW-0560">Oxidoreductase</keyword>
<feature type="binding site" evidence="5">
    <location>
        <position position="91"/>
    </location>
    <ligand>
        <name>FAD</name>
        <dbReference type="ChEBI" id="CHEBI:57692"/>
    </ligand>
</feature>
<evidence type="ECO:0000256" key="1">
    <source>
        <dbReference type="ARBA" id="ARBA00022630"/>
    </source>
</evidence>
<feature type="binding site" evidence="5">
    <location>
        <position position="84"/>
    </location>
    <ligand>
        <name>NADPH</name>
        <dbReference type="ChEBI" id="CHEBI:57783"/>
    </ligand>
</feature>
<comment type="catalytic activity">
    <reaction evidence="5">
        <text>a tetracycline + NADPH + O2 + H(+) = an 11a-hydroxytetracycline + NADP(+) + H2O</text>
        <dbReference type="Rhea" id="RHEA:61444"/>
        <dbReference type="ChEBI" id="CHEBI:15377"/>
        <dbReference type="ChEBI" id="CHEBI:15378"/>
        <dbReference type="ChEBI" id="CHEBI:15379"/>
        <dbReference type="ChEBI" id="CHEBI:57783"/>
        <dbReference type="ChEBI" id="CHEBI:58349"/>
        <dbReference type="ChEBI" id="CHEBI:144644"/>
        <dbReference type="ChEBI" id="CHEBI:144645"/>
    </reaction>
</comment>
<comment type="subunit">
    <text evidence="5">Monomer.</text>
</comment>
<feature type="binding site" evidence="5">
    <location>
        <position position="339"/>
    </location>
    <ligand>
        <name>FAD</name>
        <dbReference type="ChEBI" id="CHEBI:57692"/>
    </ligand>
</feature>
<dbReference type="EMBL" id="AORZ01000039">
    <property type="protein sequence ID" value="EME99821.1"/>
    <property type="molecule type" value="Genomic_DNA"/>
</dbReference>
<keyword evidence="1 5" id="KW-0285">Flavoprotein</keyword>
<dbReference type="STRING" id="1223523.H340_14311"/>
<gene>
    <name evidence="8" type="ORF">H340_14311</name>
</gene>
<dbReference type="EC" id="1.14.13.-" evidence="5"/>
<comment type="function">
    <text evidence="5">An FAD-requiring monooxygenase active on some tetracycline antibiotic derivatives, which leads to their inactivation. Hydroxylates carbon 11a of tetracycline and some analogs.</text>
</comment>
<keyword evidence="4 5" id="KW-0503">Monooxygenase</keyword>
<dbReference type="HAMAP" id="MF_00845">
    <property type="entry name" value="TetX_monooxygenase"/>
    <property type="match status" value="1"/>
</dbReference>
<dbReference type="Pfam" id="PF01494">
    <property type="entry name" value="FAD_binding_3"/>
    <property type="match status" value="1"/>
</dbReference>
<evidence type="ECO:0000259" key="7">
    <source>
        <dbReference type="Pfam" id="PF01494"/>
    </source>
</evidence>
<keyword evidence="5" id="KW-0521">NADP</keyword>
<evidence type="ECO:0000256" key="5">
    <source>
        <dbReference type="HAMAP-Rule" id="MF_00845"/>
    </source>
</evidence>
<keyword evidence="5" id="KW-0963">Cytoplasm</keyword>
<evidence type="ECO:0000256" key="2">
    <source>
        <dbReference type="ARBA" id="ARBA00022827"/>
    </source>
</evidence>
<accession>M3C7A9</accession>
<dbReference type="GO" id="GO:0071949">
    <property type="term" value="F:FAD binding"/>
    <property type="evidence" value="ECO:0007669"/>
    <property type="project" value="InterPro"/>
</dbReference>
<dbReference type="PATRIC" id="fig|1223523.3.peg.2926"/>
<dbReference type="Proteomes" id="UP000011740">
    <property type="component" value="Unassembled WGS sequence"/>
</dbReference>
<dbReference type="GO" id="GO:0046677">
    <property type="term" value="P:response to antibiotic"/>
    <property type="evidence" value="ECO:0007669"/>
    <property type="project" value="InterPro"/>
</dbReference>
<feature type="binding site" evidence="5">
    <location>
        <position position="147"/>
    </location>
    <ligand>
        <name>FAD</name>
        <dbReference type="ChEBI" id="CHEBI:57692"/>
    </ligand>
</feature>